<name>R0K800_ANAPL</name>
<keyword evidence="3" id="KW-1185">Reference proteome</keyword>
<evidence type="ECO:0000313" key="2">
    <source>
        <dbReference type="EMBL" id="EOB05917.1"/>
    </source>
</evidence>
<reference evidence="3" key="1">
    <citation type="journal article" date="2013" name="Nat. Genet.">
        <title>The duck genome and transcriptome provide insight into an avian influenza virus reservoir species.</title>
        <authorList>
            <person name="Huang Y."/>
            <person name="Li Y."/>
            <person name="Burt D.W."/>
            <person name="Chen H."/>
            <person name="Zhang Y."/>
            <person name="Qian W."/>
            <person name="Kim H."/>
            <person name="Gan S."/>
            <person name="Zhao Y."/>
            <person name="Li J."/>
            <person name="Yi K."/>
            <person name="Feng H."/>
            <person name="Zhu P."/>
            <person name="Li B."/>
            <person name="Liu Q."/>
            <person name="Fairley S."/>
            <person name="Magor K.E."/>
            <person name="Du Z."/>
            <person name="Hu X."/>
            <person name="Goodman L."/>
            <person name="Tafer H."/>
            <person name="Vignal A."/>
            <person name="Lee T."/>
            <person name="Kim K.W."/>
            <person name="Sheng Z."/>
            <person name="An Y."/>
            <person name="Searle S."/>
            <person name="Herrero J."/>
            <person name="Groenen M.A."/>
            <person name="Crooijmans R.P."/>
            <person name="Faraut T."/>
            <person name="Cai Q."/>
            <person name="Webster R.G."/>
            <person name="Aldridge J.R."/>
            <person name="Warren W.C."/>
            <person name="Bartschat S."/>
            <person name="Kehr S."/>
            <person name="Marz M."/>
            <person name="Stadler P.F."/>
            <person name="Smith J."/>
            <person name="Kraus R.H."/>
            <person name="Zhao Y."/>
            <person name="Ren L."/>
            <person name="Fei J."/>
            <person name="Morisson M."/>
            <person name="Kaiser P."/>
            <person name="Griffin D.K."/>
            <person name="Rao M."/>
            <person name="Pitel F."/>
            <person name="Wang J."/>
            <person name="Li N."/>
        </authorList>
    </citation>
    <scope>NUCLEOTIDE SEQUENCE [LARGE SCALE GENOMIC DNA]</scope>
</reference>
<feature type="compositionally biased region" description="Low complexity" evidence="1">
    <location>
        <begin position="58"/>
        <end position="72"/>
    </location>
</feature>
<organism evidence="2 3">
    <name type="scientific">Anas platyrhynchos</name>
    <name type="common">Mallard</name>
    <name type="synonym">Anas boschas</name>
    <dbReference type="NCBI Taxonomy" id="8839"/>
    <lineage>
        <taxon>Eukaryota</taxon>
        <taxon>Metazoa</taxon>
        <taxon>Chordata</taxon>
        <taxon>Craniata</taxon>
        <taxon>Vertebrata</taxon>
        <taxon>Euteleostomi</taxon>
        <taxon>Archelosauria</taxon>
        <taxon>Archosauria</taxon>
        <taxon>Dinosauria</taxon>
        <taxon>Saurischia</taxon>
        <taxon>Theropoda</taxon>
        <taxon>Coelurosauria</taxon>
        <taxon>Aves</taxon>
        <taxon>Neognathae</taxon>
        <taxon>Galloanserae</taxon>
        <taxon>Anseriformes</taxon>
        <taxon>Anatidae</taxon>
        <taxon>Anatinae</taxon>
        <taxon>Anas</taxon>
    </lineage>
</organism>
<feature type="region of interest" description="Disordered" evidence="1">
    <location>
        <begin position="52"/>
        <end position="79"/>
    </location>
</feature>
<dbReference type="EMBL" id="KB742651">
    <property type="protein sequence ID" value="EOB05917.1"/>
    <property type="molecule type" value="Genomic_DNA"/>
</dbReference>
<dbReference type="AlphaFoldDB" id="R0K800"/>
<proteinExistence type="predicted"/>
<accession>R0K800</accession>
<gene>
    <name evidence="2" type="ORF">Anapl_00551</name>
</gene>
<protein>
    <submittedName>
        <fullName evidence="2">Uncharacterized protein</fullName>
    </submittedName>
</protein>
<evidence type="ECO:0000313" key="3">
    <source>
        <dbReference type="Proteomes" id="UP000296049"/>
    </source>
</evidence>
<evidence type="ECO:0000256" key="1">
    <source>
        <dbReference type="SAM" id="MobiDB-lite"/>
    </source>
</evidence>
<sequence length="396" mass="42297">MEYNQLLSNKVIHVVFRDQTHLQESCAGTSPPTATWSSSLYQQSFQLAFRGSDSQHQSTAAGTGTMTASPSAKQDLAKPASTLEDLAHGSQEAASLHEYGRCCGCQVPVLNGRAPSCQYEAGGTPWAKPRSHRQPCLIHPSLSWFPGLLQTAFPSTTHGGQPQSLDLHHPGIKLKPFAPPSPTYPAKDVVAQSLRCCSSSRASNRKEGVRGCAIGERMWSLLQLAEGIRRSGACAINKSFENEQTPACIALPPGRHKSGGAAQLHIGAASLRSCSVEKFLPTCSEHLKPVVAAARIWGWPHASAACTHGADTGLGNTAAESGEPQHSRCDQVVCCLSHKASLIGPRCEPRWKKFKLSLLAKSNNKLRSIKKDGKRSAALSTTAVGGNEQLFALVPK</sequence>
<dbReference type="Proteomes" id="UP000296049">
    <property type="component" value="Unassembled WGS sequence"/>
</dbReference>